<evidence type="ECO:0000313" key="4">
    <source>
        <dbReference type="Proteomes" id="UP000199387"/>
    </source>
</evidence>
<dbReference type="RefSeq" id="WP_245662069.1">
    <property type="nucleotide sequence ID" value="NZ_FMZA01000003.1"/>
</dbReference>
<dbReference type="PANTHER" id="PTHR46018">
    <property type="entry name" value="ZINC PHOSPHODIESTERASE ELAC PROTEIN 1"/>
    <property type="match status" value="1"/>
</dbReference>
<dbReference type="SMART" id="SM00849">
    <property type="entry name" value="Lactamase_B"/>
    <property type="match status" value="1"/>
</dbReference>
<protein>
    <submittedName>
        <fullName evidence="3">Ribonuclease BN, tRNA processing enzyme</fullName>
    </submittedName>
</protein>
<dbReference type="InterPro" id="IPR001279">
    <property type="entry name" value="Metallo-B-lactamas"/>
</dbReference>
<name>A0A1G6J4D4_9BACL</name>
<organism evidence="3 4">
    <name type="scientific">Melghirimyces thermohalophilus</name>
    <dbReference type="NCBI Taxonomy" id="1236220"/>
    <lineage>
        <taxon>Bacteria</taxon>
        <taxon>Bacillati</taxon>
        <taxon>Bacillota</taxon>
        <taxon>Bacilli</taxon>
        <taxon>Bacillales</taxon>
        <taxon>Thermoactinomycetaceae</taxon>
        <taxon>Melghirimyces</taxon>
    </lineage>
</organism>
<dbReference type="Pfam" id="PF12706">
    <property type="entry name" value="Lactamase_B_2"/>
    <property type="match status" value="1"/>
</dbReference>
<gene>
    <name evidence="3" type="ORF">SAMN04488112_103180</name>
</gene>
<evidence type="ECO:0000313" key="3">
    <source>
        <dbReference type="EMBL" id="SDC13672.1"/>
    </source>
</evidence>
<dbReference type="Gene3D" id="3.60.15.10">
    <property type="entry name" value="Ribonuclease Z/Hydroxyacylglutathione hydrolase-like"/>
    <property type="match status" value="1"/>
</dbReference>
<evidence type="ECO:0000259" key="2">
    <source>
        <dbReference type="SMART" id="SM00849"/>
    </source>
</evidence>
<feature type="domain" description="Metallo-beta-lactamase" evidence="2">
    <location>
        <begin position="19"/>
        <end position="213"/>
    </location>
</feature>
<dbReference type="AlphaFoldDB" id="A0A1G6J4D4"/>
<reference evidence="3 4" key="1">
    <citation type="submission" date="2016-10" db="EMBL/GenBank/DDBJ databases">
        <authorList>
            <person name="de Groot N.N."/>
        </authorList>
    </citation>
    <scope>NUCLEOTIDE SEQUENCE [LARGE SCALE GENOMIC DNA]</scope>
    <source>
        <strain evidence="3 4">DSM 45514</strain>
    </source>
</reference>
<dbReference type="GO" id="GO:0042781">
    <property type="term" value="F:3'-tRNA processing endoribonuclease activity"/>
    <property type="evidence" value="ECO:0007669"/>
    <property type="project" value="TreeGrafter"/>
</dbReference>
<accession>A0A1G6J4D4</accession>
<dbReference type="STRING" id="1236220.SAMN04488112_103180"/>
<dbReference type="InterPro" id="IPR036866">
    <property type="entry name" value="RibonucZ/Hydroxyglut_hydro"/>
</dbReference>
<keyword evidence="4" id="KW-1185">Reference proteome</keyword>
<sequence length="246" mass="27476">MLRWTVLGCHSPYPAPGGATPGYLLETTEHKILVDCGSGVLSQLGKKIAPHELDAVWLSHLHHDHITDLFVLQYAVMMAMQTGQREEPLTVYAPSEPAGWAEKIPYRHFVRHQPIQEGESYSLGDVTIILHRTEHAVPCYALEVRQGERVLLYGADAGPSTSWESMGSSPDLFICEGTYLHRDLPPHPVGHHSVLQAAQAADRIQARRLLITHLYPEYDPDDLRAEASSAYKGEMWVAQSGWTIRL</sequence>
<proteinExistence type="predicted"/>
<keyword evidence="1" id="KW-0862">Zinc</keyword>
<dbReference type="PANTHER" id="PTHR46018:SF4">
    <property type="entry name" value="METALLO-HYDROLASE YHFI-RELATED"/>
    <property type="match status" value="1"/>
</dbReference>
<dbReference type="Proteomes" id="UP000199387">
    <property type="component" value="Unassembled WGS sequence"/>
</dbReference>
<dbReference type="CDD" id="cd07716">
    <property type="entry name" value="RNaseZ_short-form-like_MBL-fold"/>
    <property type="match status" value="1"/>
</dbReference>
<dbReference type="EMBL" id="FMZA01000003">
    <property type="protein sequence ID" value="SDC13672.1"/>
    <property type="molecule type" value="Genomic_DNA"/>
</dbReference>
<evidence type="ECO:0000256" key="1">
    <source>
        <dbReference type="ARBA" id="ARBA00022833"/>
    </source>
</evidence>
<dbReference type="SUPFAM" id="SSF56281">
    <property type="entry name" value="Metallo-hydrolase/oxidoreductase"/>
    <property type="match status" value="1"/>
</dbReference>